<evidence type="ECO:0000256" key="2">
    <source>
        <dbReference type="ARBA" id="ARBA00017703"/>
    </source>
</evidence>
<dbReference type="EC" id="2.7.7.7" evidence="1"/>
<dbReference type="InterPro" id="IPR010372">
    <property type="entry name" value="DNA_pol3_delta_N"/>
</dbReference>
<organism evidence="11 12">
    <name type="scientific">Clostridium bovifaecis</name>
    <dbReference type="NCBI Taxonomy" id="2184719"/>
    <lineage>
        <taxon>Bacteria</taxon>
        <taxon>Bacillati</taxon>
        <taxon>Bacillota</taxon>
        <taxon>Clostridia</taxon>
        <taxon>Eubacteriales</taxon>
        <taxon>Clostridiaceae</taxon>
        <taxon>Clostridium</taxon>
    </lineage>
</organism>
<keyword evidence="5" id="KW-0235">DNA replication</keyword>
<dbReference type="Gene3D" id="1.20.272.10">
    <property type="match status" value="1"/>
</dbReference>
<evidence type="ECO:0000256" key="4">
    <source>
        <dbReference type="ARBA" id="ARBA00022695"/>
    </source>
</evidence>
<feature type="domain" description="DNA polymerase III delta N-terminal" evidence="9">
    <location>
        <begin position="20"/>
        <end position="145"/>
    </location>
</feature>
<dbReference type="InterPro" id="IPR008921">
    <property type="entry name" value="DNA_pol3_clamp-load_cplx_C"/>
</dbReference>
<evidence type="ECO:0000256" key="5">
    <source>
        <dbReference type="ARBA" id="ARBA00022705"/>
    </source>
</evidence>
<evidence type="ECO:0000256" key="3">
    <source>
        <dbReference type="ARBA" id="ARBA00022679"/>
    </source>
</evidence>
<dbReference type="Proteomes" id="UP000422764">
    <property type="component" value="Chromosome"/>
</dbReference>
<evidence type="ECO:0000256" key="7">
    <source>
        <dbReference type="ARBA" id="ARBA00034754"/>
    </source>
</evidence>
<dbReference type="InterPro" id="IPR048466">
    <property type="entry name" value="DNA_pol3_delta-like_C"/>
</dbReference>
<comment type="catalytic activity">
    <reaction evidence="8">
        <text>DNA(n) + a 2'-deoxyribonucleoside 5'-triphosphate = DNA(n+1) + diphosphate</text>
        <dbReference type="Rhea" id="RHEA:22508"/>
        <dbReference type="Rhea" id="RHEA-COMP:17339"/>
        <dbReference type="Rhea" id="RHEA-COMP:17340"/>
        <dbReference type="ChEBI" id="CHEBI:33019"/>
        <dbReference type="ChEBI" id="CHEBI:61560"/>
        <dbReference type="ChEBI" id="CHEBI:173112"/>
        <dbReference type="EC" id="2.7.7.7"/>
    </reaction>
</comment>
<evidence type="ECO:0000313" key="12">
    <source>
        <dbReference type="Proteomes" id="UP000422764"/>
    </source>
</evidence>
<evidence type="ECO:0000313" key="11">
    <source>
        <dbReference type="EMBL" id="QGU95517.1"/>
    </source>
</evidence>
<dbReference type="EMBL" id="CP046522">
    <property type="protein sequence ID" value="QGU95517.1"/>
    <property type="molecule type" value="Genomic_DNA"/>
</dbReference>
<comment type="similarity">
    <text evidence="7">Belongs to the DNA polymerase HolA subunit family.</text>
</comment>
<dbReference type="InterPro" id="IPR027417">
    <property type="entry name" value="P-loop_NTPase"/>
</dbReference>
<evidence type="ECO:0000256" key="1">
    <source>
        <dbReference type="ARBA" id="ARBA00012417"/>
    </source>
</evidence>
<dbReference type="Pfam" id="PF21694">
    <property type="entry name" value="DNA_pol3_delta_C"/>
    <property type="match status" value="1"/>
</dbReference>
<dbReference type="GO" id="GO:0003887">
    <property type="term" value="F:DNA-directed DNA polymerase activity"/>
    <property type="evidence" value="ECO:0007669"/>
    <property type="project" value="UniProtKB-KW"/>
</dbReference>
<keyword evidence="4 11" id="KW-0548">Nucleotidyltransferase</keyword>
<dbReference type="NCBIfam" id="TIGR01128">
    <property type="entry name" value="holA"/>
    <property type="match status" value="1"/>
</dbReference>
<evidence type="ECO:0000259" key="9">
    <source>
        <dbReference type="Pfam" id="PF06144"/>
    </source>
</evidence>
<name>A0A6I6F4V6_9CLOT</name>
<dbReference type="PANTHER" id="PTHR34388:SF1">
    <property type="entry name" value="DNA POLYMERASE III SUBUNIT DELTA"/>
    <property type="match status" value="1"/>
</dbReference>
<feature type="domain" description="DNA polymerase III delta subunit-like C-terminal" evidence="10">
    <location>
        <begin position="218"/>
        <end position="336"/>
    </location>
</feature>
<dbReference type="GO" id="GO:0006261">
    <property type="term" value="P:DNA-templated DNA replication"/>
    <property type="evidence" value="ECO:0007669"/>
    <property type="project" value="TreeGrafter"/>
</dbReference>
<dbReference type="GO" id="GO:0009360">
    <property type="term" value="C:DNA polymerase III complex"/>
    <property type="evidence" value="ECO:0007669"/>
    <property type="project" value="InterPro"/>
</dbReference>
<evidence type="ECO:0000256" key="6">
    <source>
        <dbReference type="ARBA" id="ARBA00022932"/>
    </source>
</evidence>
<keyword evidence="6" id="KW-0239">DNA-directed DNA polymerase</keyword>
<gene>
    <name evidence="11" type="primary">holA</name>
    <name evidence="11" type="ORF">GOM49_10830</name>
</gene>
<dbReference type="Gene3D" id="1.10.8.60">
    <property type="match status" value="1"/>
</dbReference>
<sequence>MLDYSVLENKLKKDEISNCYIFCGSDEQTIKGTINKIVDKAVSKDFLALNYVELDGLTITMDGIINACETLPFMSERRVVVVYRSNFLKDKMDKSMEKLSREIGDYIKNLPKNCILIMYYIFESDREKESSKLKKLEKQACVVKFSKLKGATLQKKVGDMFREKGKEVSKVDLALFCSLAENNIDIIENEVEKLCSYAEEREITAKDISNLVSGKNDNDVFNLVDFLSQKKPQISLDVLNELLFKGESASGILRMIERQFKLLFDIKLGMDKGKGKDELSRELRVHPYVCEKMMIQSKKFTIMQLEKIIELCLNTEKTLKSSSVDEKTEMELLIINTAII</sequence>
<dbReference type="PANTHER" id="PTHR34388">
    <property type="entry name" value="DNA POLYMERASE III SUBUNIT DELTA"/>
    <property type="match status" value="1"/>
</dbReference>
<dbReference type="Gene3D" id="3.40.50.300">
    <property type="entry name" value="P-loop containing nucleotide triphosphate hydrolases"/>
    <property type="match status" value="1"/>
</dbReference>
<dbReference type="GO" id="GO:0003677">
    <property type="term" value="F:DNA binding"/>
    <property type="evidence" value="ECO:0007669"/>
    <property type="project" value="InterPro"/>
</dbReference>
<reference evidence="11 12" key="1">
    <citation type="submission" date="2019-12" db="EMBL/GenBank/DDBJ databases">
        <title>Genome sequenceing of Clostridium bovifaecis.</title>
        <authorList>
            <person name="Yao Y."/>
        </authorList>
    </citation>
    <scope>NUCLEOTIDE SEQUENCE [LARGE SCALE GENOMIC DNA]</scope>
    <source>
        <strain evidence="11 12">BXX</strain>
    </source>
</reference>
<dbReference type="AlphaFoldDB" id="A0A6I6F4V6"/>
<dbReference type="SUPFAM" id="SSF52540">
    <property type="entry name" value="P-loop containing nucleoside triphosphate hydrolases"/>
    <property type="match status" value="1"/>
</dbReference>
<keyword evidence="12" id="KW-1185">Reference proteome</keyword>
<protein>
    <recommendedName>
        <fullName evidence="2">DNA polymerase III subunit delta</fullName>
        <ecNumber evidence="1">2.7.7.7</ecNumber>
    </recommendedName>
</protein>
<proteinExistence type="inferred from homology"/>
<accession>A0A6I6F4V6</accession>
<keyword evidence="3 11" id="KW-0808">Transferase</keyword>
<evidence type="ECO:0000259" key="10">
    <source>
        <dbReference type="Pfam" id="PF21694"/>
    </source>
</evidence>
<dbReference type="InterPro" id="IPR005790">
    <property type="entry name" value="DNA_polIII_delta"/>
</dbReference>
<dbReference type="SUPFAM" id="SSF48019">
    <property type="entry name" value="post-AAA+ oligomerization domain-like"/>
    <property type="match status" value="1"/>
</dbReference>
<evidence type="ECO:0000256" key="8">
    <source>
        <dbReference type="ARBA" id="ARBA00049244"/>
    </source>
</evidence>
<dbReference type="Pfam" id="PF06144">
    <property type="entry name" value="DNA_pol3_delta"/>
    <property type="match status" value="1"/>
</dbReference>